<feature type="transmembrane region" description="Helical" evidence="1">
    <location>
        <begin position="7"/>
        <end position="24"/>
    </location>
</feature>
<gene>
    <name evidence="2" type="ORF">D8Y22_16470</name>
</gene>
<comment type="caution">
    <text evidence="2">The sequence shown here is derived from an EMBL/GenBank/DDBJ whole genome shotgun (WGS) entry which is preliminary data.</text>
</comment>
<organism evidence="2 3">
    <name type="scientific">Salinadaptatus halalkaliphilus</name>
    <dbReference type="NCBI Taxonomy" id="2419781"/>
    <lineage>
        <taxon>Archaea</taxon>
        <taxon>Methanobacteriati</taxon>
        <taxon>Methanobacteriota</taxon>
        <taxon>Stenosarchaea group</taxon>
        <taxon>Halobacteria</taxon>
        <taxon>Halobacteriales</taxon>
        <taxon>Natrialbaceae</taxon>
        <taxon>Salinadaptatus</taxon>
    </lineage>
</organism>
<name>A0A4S3TL02_9EURY</name>
<feature type="transmembrane region" description="Helical" evidence="1">
    <location>
        <begin position="61"/>
        <end position="80"/>
    </location>
</feature>
<sequence length="116" mass="11627">MGTGSDAALAVVVLVAAGVAFVLVDASPSLSATAVGGLGAIAFEIVAARDVATVRHYWDRAAVQGLSLALALLVIVIGALVAPETVLSLCCGGAITYLAFLALVQSGLVPPPRAWW</sequence>
<keyword evidence="1" id="KW-0472">Membrane</keyword>
<protein>
    <submittedName>
        <fullName evidence="2">Uncharacterized protein</fullName>
    </submittedName>
</protein>
<reference evidence="2 3" key="1">
    <citation type="submission" date="2018-10" db="EMBL/GenBank/DDBJ databases">
        <title>Natronolimnobius sp. XQ-INN 246 isolated from Inner Mongolia Autonomous Region of China.</title>
        <authorList>
            <person name="Xue Q."/>
        </authorList>
    </citation>
    <scope>NUCLEOTIDE SEQUENCE [LARGE SCALE GENOMIC DNA]</scope>
    <source>
        <strain evidence="2 3">XQ-INN 246</strain>
    </source>
</reference>
<dbReference type="Proteomes" id="UP000318864">
    <property type="component" value="Unassembled WGS sequence"/>
</dbReference>
<keyword evidence="1" id="KW-0812">Transmembrane</keyword>
<dbReference type="OrthoDB" id="206423at2157"/>
<evidence type="ECO:0000313" key="2">
    <source>
        <dbReference type="EMBL" id="THE63913.1"/>
    </source>
</evidence>
<evidence type="ECO:0000313" key="3">
    <source>
        <dbReference type="Proteomes" id="UP000318864"/>
    </source>
</evidence>
<dbReference type="EMBL" id="RBZW01000055">
    <property type="protein sequence ID" value="THE63913.1"/>
    <property type="molecule type" value="Genomic_DNA"/>
</dbReference>
<keyword evidence="1" id="KW-1133">Transmembrane helix</keyword>
<keyword evidence="3" id="KW-1185">Reference proteome</keyword>
<feature type="transmembrane region" description="Helical" evidence="1">
    <location>
        <begin position="86"/>
        <end position="104"/>
    </location>
</feature>
<accession>A0A4S3TL02</accession>
<dbReference type="RefSeq" id="WP_141465760.1">
    <property type="nucleotide sequence ID" value="NZ_RBZW01000055.1"/>
</dbReference>
<dbReference type="AlphaFoldDB" id="A0A4S3TL02"/>
<proteinExistence type="predicted"/>
<evidence type="ECO:0000256" key="1">
    <source>
        <dbReference type="SAM" id="Phobius"/>
    </source>
</evidence>